<reference evidence="2" key="1">
    <citation type="journal article" date="2017" name="J. ISSAAS">
        <title>Comparative analysis of the genomes of Stylophora pistillata and Acropora digitifera provides evidence for extensive differences between species of corals.</title>
        <authorList>
            <person name="Voolstra C.R."/>
            <person name="Li Y."/>
            <person name="Liew Y.J."/>
            <person name="Baumgarten S."/>
            <person name="Zoccola D."/>
            <person name="Flot J.-F."/>
            <person name="Tambutte S."/>
            <person name="Allemand D."/>
            <person name="Aranda M."/>
        </authorList>
    </citation>
    <scope>NUCLEOTIDE SEQUENCE</scope>
    <source>
        <strain evidence="2">CSM Monaco</strain>
        <tissue evidence="2">Whole animal</tissue>
    </source>
</reference>
<dbReference type="Proteomes" id="UP000225706">
    <property type="component" value="Unassembled WGS sequence"/>
</dbReference>
<proteinExistence type="inferred from homology"/>
<protein>
    <submittedName>
        <fullName evidence="2">Apolipoprotein L domain-containing protein 1</fullName>
    </submittedName>
</protein>
<dbReference type="EMBL" id="LSMT01000234">
    <property type="protein sequence ID" value="PFX22590.1"/>
    <property type="molecule type" value="Genomic_DNA"/>
</dbReference>
<keyword evidence="3" id="KW-1185">Reference proteome</keyword>
<dbReference type="PANTHER" id="PTHR14096:SF28">
    <property type="entry name" value="APOLIPOPROTEIN L, 1-RELATED"/>
    <property type="match status" value="1"/>
</dbReference>
<evidence type="ECO:0000313" key="2">
    <source>
        <dbReference type="EMBL" id="PFX22590.1"/>
    </source>
</evidence>
<name>A0A2B4S1B6_STYPI</name>
<comment type="caution">
    <text evidence="2">The sequence shown here is derived from an EMBL/GenBank/DDBJ whole genome shotgun (WGS) entry which is preliminary data.</text>
</comment>
<dbReference type="OrthoDB" id="5976087at2759"/>
<comment type="similarity">
    <text evidence="1">Belongs to the apolipoprotein L family.</text>
</comment>
<dbReference type="InterPro" id="IPR008405">
    <property type="entry name" value="ApoL"/>
</dbReference>
<dbReference type="GO" id="GO:0016020">
    <property type="term" value="C:membrane"/>
    <property type="evidence" value="ECO:0007669"/>
    <property type="project" value="TreeGrafter"/>
</dbReference>
<dbReference type="GO" id="GO:0005576">
    <property type="term" value="C:extracellular region"/>
    <property type="evidence" value="ECO:0007669"/>
    <property type="project" value="InterPro"/>
</dbReference>
<sequence>MAHQSDILEKVYEFKSEIRVWIPKRKTTVRILRELADKLKEHHTNVCIAQVSGSAGSVFGFTVAAVGFGLSFVTFGASLVVAAAGMGIATVGGLTNAGSTLAKIFIERDTYKEAQNIIDDDRKTTEKIKELLTEIEESTVGKASWHGLQAATSGACTVYKFVDAGFKVGVRVASPALAEGGGALFTGLRGFSRVAHIGGFVVNAALLPYDIYTLVTNALEIDAARKGENDKEPEAVKKLRQLADDLEKDMPPDENHLASKLDEFITVLQSK</sequence>
<organism evidence="2 3">
    <name type="scientific">Stylophora pistillata</name>
    <name type="common">Smooth cauliflower coral</name>
    <dbReference type="NCBI Taxonomy" id="50429"/>
    <lineage>
        <taxon>Eukaryota</taxon>
        <taxon>Metazoa</taxon>
        <taxon>Cnidaria</taxon>
        <taxon>Anthozoa</taxon>
        <taxon>Hexacorallia</taxon>
        <taxon>Scleractinia</taxon>
        <taxon>Astrocoeniina</taxon>
        <taxon>Pocilloporidae</taxon>
        <taxon>Stylophora</taxon>
    </lineage>
</organism>
<keyword evidence="2" id="KW-0449">Lipoprotein</keyword>
<dbReference type="GO" id="GO:0008289">
    <property type="term" value="F:lipid binding"/>
    <property type="evidence" value="ECO:0007669"/>
    <property type="project" value="InterPro"/>
</dbReference>
<dbReference type="PANTHER" id="PTHR14096">
    <property type="entry name" value="APOLIPOPROTEIN L"/>
    <property type="match status" value="1"/>
</dbReference>
<dbReference type="AlphaFoldDB" id="A0A2B4S1B6"/>
<accession>A0A2B4S1B6</accession>
<evidence type="ECO:0000313" key="3">
    <source>
        <dbReference type="Proteomes" id="UP000225706"/>
    </source>
</evidence>
<dbReference type="GO" id="GO:0006869">
    <property type="term" value="P:lipid transport"/>
    <property type="evidence" value="ECO:0007669"/>
    <property type="project" value="InterPro"/>
</dbReference>
<gene>
    <name evidence="2" type="primary">APOLD1</name>
    <name evidence="2" type="ORF">AWC38_SpisGene12873</name>
</gene>
<dbReference type="Pfam" id="PF05461">
    <property type="entry name" value="ApoL"/>
    <property type="match status" value="1"/>
</dbReference>
<evidence type="ECO:0000256" key="1">
    <source>
        <dbReference type="ARBA" id="ARBA00010090"/>
    </source>
</evidence>
<dbReference type="GO" id="GO:0042157">
    <property type="term" value="P:lipoprotein metabolic process"/>
    <property type="evidence" value="ECO:0007669"/>
    <property type="project" value="InterPro"/>
</dbReference>